<dbReference type="CDD" id="cd18186">
    <property type="entry name" value="BTB_POZ_ZBTB_KLHL-like"/>
    <property type="match status" value="1"/>
</dbReference>
<feature type="domain" description="BTB" evidence="1">
    <location>
        <begin position="31"/>
        <end position="99"/>
    </location>
</feature>
<dbReference type="InterPro" id="IPR011333">
    <property type="entry name" value="SKP1/BTB/POZ_sf"/>
</dbReference>
<dbReference type="PROSITE" id="PS50097">
    <property type="entry name" value="BTB"/>
    <property type="match status" value="1"/>
</dbReference>
<organism evidence="2 3">
    <name type="scientific">Arthrobotrys musiformis</name>
    <dbReference type="NCBI Taxonomy" id="47236"/>
    <lineage>
        <taxon>Eukaryota</taxon>
        <taxon>Fungi</taxon>
        <taxon>Dikarya</taxon>
        <taxon>Ascomycota</taxon>
        <taxon>Pezizomycotina</taxon>
        <taxon>Orbiliomycetes</taxon>
        <taxon>Orbiliales</taxon>
        <taxon>Orbiliaceae</taxon>
        <taxon>Arthrobotrys</taxon>
    </lineage>
</organism>
<proteinExistence type="predicted"/>
<evidence type="ECO:0000313" key="2">
    <source>
        <dbReference type="EMBL" id="KAK6495149.1"/>
    </source>
</evidence>
<dbReference type="AlphaFoldDB" id="A0AAV9VRN9"/>
<dbReference type="EMBL" id="JAVHJL010000013">
    <property type="protein sequence ID" value="KAK6495149.1"/>
    <property type="molecule type" value="Genomic_DNA"/>
</dbReference>
<evidence type="ECO:0000259" key="1">
    <source>
        <dbReference type="PROSITE" id="PS50097"/>
    </source>
</evidence>
<dbReference type="Proteomes" id="UP001370758">
    <property type="component" value="Unassembled WGS sequence"/>
</dbReference>
<comment type="caution">
    <text evidence="2">The sequence shown here is derived from an EMBL/GenBank/DDBJ whole genome shotgun (WGS) entry which is preliminary data.</text>
</comment>
<sequence>MASPDSKPGAEPANTGEEPTLMKILSSPSFSDLKVHISPTKQTFNLHREILSSTSTFFKDFSLATKSAGIAEIHLPHLSTTAFSQITKWQYDGGITFTFDEKSVEIFKTIEFLRIPSLRREFWKQLKSFCRGMCTLNATSRAVFLGTFNMLCKYFKPDDLEDVICCMVDVITHFVVVEDLFLEAMEKGKVCNLFVVGVLGARRRVGHWGVCGGCFSDVKGEGKVRVKKEVKVERG</sequence>
<accession>A0AAV9VRN9</accession>
<reference evidence="2 3" key="1">
    <citation type="submission" date="2023-08" db="EMBL/GenBank/DDBJ databases">
        <authorList>
            <person name="Palmer J.M."/>
        </authorList>
    </citation>
    <scope>NUCLEOTIDE SEQUENCE [LARGE SCALE GENOMIC DNA]</scope>
    <source>
        <strain evidence="2 3">TWF481</strain>
    </source>
</reference>
<dbReference type="Pfam" id="PF00651">
    <property type="entry name" value="BTB"/>
    <property type="match status" value="1"/>
</dbReference>
<protein>
    <recommendedName>
        <fullName evidence="1">BTB domain-containing protein</fullName>
    </recommendedName>
</protein>
<evidence type="ECO:0000313" key="3">
    <source>
        <dbReference type="Proteomes" id="UP001370758"/>
    </source>
</evidence>
<dbReference type="Gene3D" id="3.30.710.10">
    <property type="entry name" value="Potassium Channel Kv1.1, Chain A"/>
    <property type="match status" value="1"/>
</dbReference>
<dbReference type="InterPro" id="IPR000210">
    <property type="entry name" value="BTB/POZ_dom"/>
</dbReference>
<keyword evidence="3" id="KW-1185">Reference proteome</keyword>
<name>A0AAV9VRN9_9PEZI</name>
<dbReference type="SUPFAM" id="SSF54695">
    <property type="entry name" value="POZ domain"/>
    <property type="match status" value="1"/>
</dbReference>
<gene>
    <name evidence="2" type="ORF">TWF481_003177</name>
</gene>